<protein>
    <submittedName>
        <fullName evidence="2">Uncharacterized protein</fullName>
    </submittedName>
</protein>
<keyword evidence="1" id="KW-0732">Signal</keyword>
<dbReference type="EMBL" id="AQQW01000013">
    <property type="protein sequence ID" value="ETW11298.1"/>
    <property type="molecule type" value="Genomic_DNA"/>
</dbReference>
<accession>W4HFX0</accession>
<dbReference type="eggNOG" id="ENOG5033003">
    <property type="taxonomic scope" value="Bacteria"/>
</dbReference>
<dbReference type="Proteomes" id="UP000019063">
    <property type="component" value="Unassembled WGS sequence"/>
</dbReference>
<name>W4HFX0_9RHOB</name>
<feature type="signal peptide" evidence="1">
    <location>
        <begin position="1"/>
        <end position="23"/>
    </location>
</feature>
<dbReference type="STRING" id="1379903.ATO8_17560"/>
<proteinExistence type="predicted"/>
<organism evidence="2 3">
    <name type="scientific">Roseivivax marinus</name>
    <dbReference type="NCBI Taxonomy" id="1379903"/>
    <lineage>
        <taxon>Bacteria</taxon>
        <taxon>Pseudomonadati</taxon>
        <taxon>Pseudomonadota</taxon>
        <taxon>Alphaproteobacteria</taxon>
        <taxon>Rhodobacterales</taxon>
        <taxon>Roseobacteraceae</taxon>
        <taxon>Roseivivax</taxon>
    </lineage>
</organism>
<dbReference type="PROSITE" id="PS51257">
    <property type="entry name" value="PROKAR_LIPOPROTEIN"/>
    <property type="match status" value="1"/>
</dbReference>
<evidence type="ECO:0000313" key="3">
    <source>
        <dbReference type="Proteomes" id="UP000019063"/>
    </source>
</evidence>
<comment type="caution">
    <text evidence="2">The sequence shown here is derived from an EMBL/GenBank/DDBJ whole genome shotgun (WGS) entry which is preliminary data.</text>
</comment>
<dbReference type="PATRIC" id="fig|1317118.6.peg.3613"/>
<gene>
    <name evidence="2" type="ORF">ATO8_17560</name>
</gene>
<sequence>MTRTVLPLTLVCLALALPGPAAAACYADYKAKQEDPLRLHYGVAELPDNACSRGAAADALRARLADAGWTLLNVVSTFGGDQLDEKRDSAGENFLRY</sequence>
<evidence type="ECO:0000256" key="1">
    <source>
        <dbReference type="SAM" id="SignalP"/>
    </source>
</evidence>
<dbReference type="AlphaFoldDB" id="W4HFX0"/>
<evidence type="ECO:0000313" key="2">
    <source>
        <dbReference type="EMBL" id="ETW11298.1"/>
    </source>
</evidence>
<reference evidence="2 3" key="1">
    <citation type="journal article" date="2014" name="Antonie Van Leeuwenhoek">
        <title>Roseivivax atlanticus sp. nov., isolated from surface seawater of the Atlantic Ocean.</title>
        <authorList>
            <person name="Li G."/>
            <person name="Lai Q."/>
            <person name="Liu X."/>
            <person name="Sun F."/>
            <person name="Shao Z."/>
        </authorList>
    </citation>
    <scope>NUCLEOTIDE SEQUENCE [LARGE SCALE GENOMIC DNA]</scope>
    <source>
        <strain evidence="2 3">22II-s10s</strain>
    </source>
</reference>
<keyword evidence="3" id="KW-1185">Reference proteome</keyword>
<dbReference type="RefSeq" id="WP_043846538.1">
    <property type="nucleotide sequence ID" value="NZ_AQQW01000013.1"/>
</dbReference>
<feature type="chain" id="PRO_5004843050" evidence="1">
    <location>
        <begin position="24"/>
        <end position="97"/>
    </location>
</feature>